<evidence type="ECO:0008006" key="3">
    <source>
        <dbReference type="Google" id="ProtNLM"/>
    </source>
</evidence>
<comment type="caution">
    <text evidence="1">The sequence shown here is derived from an EMBL/GenBank/DDBJ whole genome shotgun (WGS) entry which is preliminary data.</text>
</comment>
<keyword evidence="2" id="KW-1185">Reference proteome</keyword>
<evidence type="ECO:0000313" key="1">
    <source>
        <dbReference type="EMBL" id="MFD0998641.1"/>
    </source>
</evidence>
<dbReference type="Proteomes" id="UP001597112">
    <property type="component" value="Unassembled WGS sequence"/>
</dbReference>
<reference evidence="2" key="1">
    <citation type="journal article" date="2019" name="Int. J. Syst. Evol. Microbiol.">
        <title>The Global Catalogue of Microorganisms (GCM) 10K type strain sequencing project: providing services to taxonomists for standard genome sequencing and annotation.</title>
        <authorList>
            <consortium name="The Broad Institute Genomics Platform"/>
            <consortium name="The Broad Institute Genome Sequencing Center for Infectious Disease"/>
            <person name="Wu L."/>
            <person name="Ma J."/>
        </authorList>
    </citation>
    <scope>NUCLEOTIDE SEQUENCE [LARGE SCALE GENOMIC DNA]</scope>
    <source>
        <strain evidence="2">CCUG 58938</strain>
    </source>
</reference>
<proteinExistence type="predicted"/>
<evidence type="ECO:0000313" key="2">
    <source>
        <dbReference type="Proteomes" id="UP001597112"/>
    </source>
</evidence>
<dbReference type="Gene3D" id="1.20.120.160">
    <property type="entry name" value="HPT domain"/>
    <property type="match status" value="1"/>
</dbReference>
<dbReference type="InterPro" id="IPR036641">
    <property type="entry name" value="HPT_dom_sf"/>
</dbReference>
<organism evidence="1 2">
    <name type="scientific">Ohtaekwangia kribbensis</name>
    <dbReference type="NCBI Taxonomy" id="688913"/>
    <lineage>
        <taxon>Bacteria</taxon>
        <taxon>Pseudomonadati</taxon>
        <taxon>Bacteroidota</taxon>
        <taxon>Cytophagia</taxon>
        <taxon>Cytophagales</taxon>
        <taxon>Fulvivirgaceae</taxon>
        <taxon>Ohtaekwangia</taxon>
    </lineage>
</organism>
<protein>
    <recommendedName>
        <fullName evidence="3">HPt domain-containing protein</fullName>
    </recommendedName>
</protein>
<dbReference type="EMBL" id="JBHTKA010000001">
    <property type="protein sequence ID" value="MFD0998641.1"/>
    <property type="molecule type" value="Genomic_DNA"/>
</dbReference>
<gene>
    <name evidence="1" type="ORF">ACFQ21_04955</name>
</gene>
<accession>A0ABW3K0D5</accession>
<name>A0ABW3K0D5_9BACT</name>
<dbReference type="SUPFAM" id="SSF47226">
    <property type="entry name" value="Histidine-containing phosphotransfer domain, HPT domain"/>
    <property type="match status" value="1"/>
</dbReference>
<sequence length="114" mass="13229">MRTFRTSTDSARRPLFIDFDAYTDGDPEFKKEITDLMIDNLQEMQQVLGEATKQKDVVLFQRVCHKIKATLDMLEDRELLDIVQQLKADITNIEQAQDLDRVCAEIIISLHDSK</sequence>
<dbReference type="RefSeq" id="WP_377575670.1">
    <property type="nucleotide sequence ID" value="NZ_JBHTKA010000001.1"/>
</dbReference>